<name>A0ACB9Y986_PLABR</name>
<dbReference type="EMBL" id="CM043777">
    <property type="protein sequence ID" value="KAI4838323.1"/>
    <property type="molecule type" value="Genomic_DNA"/>
</dbReference>
<gene>
    <name evidence="1" type="ORF">MKS88_002798</name>
</gene>
<keyword evidence="1" id="KW-0482">Metalloprotease</keyword>
<dbReference type="Proteomes" id="UP001056978">
    <property type="component" value="Chromosome 9"/>
</dbReference>
<evidence type="ECO:0000313" key="1">
    <source>
        <dbReference type="EMBL" id="KAI4838323.1"/>
    </source>
</evidence>
<keyword evidence="2" id="KW-1185">Reference proteome</keyword>
<accession>A0ACB9Y986</accession>
<proteinExistence type="predicted"/>
<reference evidence="1" key="1">
    <citation type="submission" date="2022-06" db="EMBL/GenBank/DDBJ databases">
        <title>The First Complete Genome of the Simian Malaria Parasite Plasmodium brasilianum.</title>
        <authorList>
            <person name="Bajic M."/>
            <person name="Ravishankar S."/>
        </authorList>
    </citation>
    <scope>NUCLEOTIDE SEQUENCE</scope>
    <source>
        <strain evidence="1">Bolivian I</strain>
    </source>
</reference>
<keyword evidence="1" id="KW-0645">Protease</keyword>
<evidence type="ECO:0000313" key="2">
    <source>
        <dbReference type="Proteomes" id="UP001056978"/>
    </source>
</evidence>
<sequence length="1047" mass="119343">MLKMYVLRRGRRVLYNEKRPYNSGKYWGGIERLKSIMQHEEGVGKKRFHSSLICIKNFNKGIEKEFSGVAISNEKNIQNNFSLYSLVSLLQKKWCTTGSRNNTGGDNKELLFNIFLKYAKMNHMSLYFLNKYNFGKYEKHAKSIWSSTWYNTANGRRYNSSCSSTSNDAHNYMRRSDYVCFKDKIFAVRYMLNILVHMCRERINKSPWLIKRSMPFCNSSKVIYDRIPFFSFLRKIYFSKAPKGFERFEKKNASPNSFKPEEDKHKKFDNYFFYVFFLLLLLFLLFVDSNSLYNEVSQNDFFYNYLAKGYIEKIKLINKDYVKAYLNSHGVTKYHLKYISFRIGNSDSFERKVEEMQKQMNIKREELIEVQYMNETNLLNEVKSYIPSILFFLLLIFIFQKITLKNVSNSGMDRLFKFSKITPINKNNYKTDVKFSSVAGMKQAKEEIMEFVDFLKNPSKYEILGAKIPKGALLCGAPGTGKTLLAKAVAGEANVPFFNISGSDFIEVFVGIGPSRVRELFAQARKHAPSIIFIDEIDAVGRKRSKGGFAGGGNDERENTLNQMLVEMDGFHTSNDKVVILAGTNRVDILDPAITRPGRFDRIVNISKPDIDERSEIFQVHLKNLKLHETLDIKNISYILASLTPGFVGADIANVVNEGAIQCARRSNMIGVQVKDFELAIERVIGGLPKSSSLISPYEKKIISYHETGHALIGWFLEFADPVLKVSIIPRNNGALGYSQHLSEEIMLFSKEQILDKIAVILGGRASEELFIGKITTGAIDDLNKVTQLCYSYVSQYGMNKEIGLVSFQPNSTSEYNLYRPHSECLAHQIDNEVRTLIESQYNRVKTILLKNEKHVHNLANLLYQKETISYQDIQKCVGERPYPIKSNYEKFVKANPYKLIPSSEDTQSETSQSETSQSETSQSSGGNRDGSDQLTLSSLDRCCNKSDQDGPGVTKKSSDDKGRGAVSNKSVLAKSNGISEKGKEEEGGEVDRAEREERDEQDERAEHVKEAGGTKRRRDDEKAGKGKSASPDGTKKDYKVLNISTI</sequence>
<organism evidence="1 2">
    <name type="scientific">Plasmodium brasilianum</name>
    <dbReference type="NCBI Taxonomy" id="5824"/>
    <lineage>
        <taxon>Eukaryota</taxon>
        <taxon>Sar</taxon>
        <taxon>Alveolata</taxon>
        <taxon>Apicomplexa</taxon>
        <taxon>Aconoidasida</taxon>
        <taxon>Haemosporida</taxon>
        <taxon>Plasmodiidae</taxon>
        <taxon>Plasmodium</taxon>
        <taxon>Plasmodium (Plasmodium)</taxon>
    </lineage>
</organism>
<protein>
    <submittedName>
        <fullName evidence="1">ATP-dependent zinc metalloprotease FTSH</fullName>
    </submittedName>
</protein>
<comment type="caution">
    <text evidence="1">The sequence shown here is derived from an EMBL/GenBank/DDBJ whole genome shotgun (WGS) entry which is preliminary data.</text>
</comment>
<keyword evidence="1" id="KW-0378">Hydrolase</keyword>